<evidence type="ECO:0000256" key="1">
    <source>
        <dbReference type="PROSITE-ProRule" id="PRU00169"/>
    </source>
</evidence>
<evidence type="ECO:0000313" key="5">
    <source>
        <dbReference type="Proteomes" id="UP000478546"/>
    </source>
</evidence>
<dbReference type="GO" id="GO:0003677">
    <property type="term" value="F:DNA binding"/>
    <property type="evidence" value="ECO:0007669"/>
    <property type="project" value="InterPro"/>
</dbReference>
<dbReference type="GO" id="GO:0000156">
    <property type="term" value="F:phosphorelay response regulator activity"/>
    <property type="evidence" value="ECO:0007669"/>
    <property type="project" value="InterPro"/>
</dbReference>
<proteinExistence type="predicted"/>
<dbReference type="PROSITE" id="PS50930">
    <property type="entry name" value="HTH_LYTTR"/>
    <property type="match status" value="1"/>
</dbReference>
<protein>
    <submittedName>
        <fullName evidence="4">Response regulator transcription factor</fullName>
    </submittedName>
</protein>
<evidence type="ECO:0000259" key="2">
    <source>
        <dbReference type="PROSITE" id="PS50110"/>
    </source>
</evidence>
<dbReference type="Gene3D" id="3.40.50.2300">
    <property type="match status" value="1"/>
</dbReference>
<dbReference type="Gene3D" id="2.40.50.1020">
    <property type="entry name" value="LytTr DNA-binding domain"/>
    <property type="match status" value="1"/>
</dbReference>
<gene>
    <name evidence="4" type="ORF">GWO68_11955</name>
</gene>
<dbReference type="Pfam" id="PF04397">
    <property type="entry name" value="LytTR"/>
    <property type="match status" value="1"/>
</dbReference>
<organism evidence="4 5">
    <name type="scientific">Pontibacter fetidus</name>
    <dbReference type="NCBI Taxonomy" id="2700082"/>
    <lineage>
        <taxon>Bacteria</taxon>
        <taxon>Pseudomonadati</taxon>
        <taxon>Bacteroidota</taxon>
        <taxon>Cytophagia</taxon>
        <taxon>Cytophagales</taxon>
        <taxon>Hymenobacteraceae</taxon>
        <taxon>Pontibacter</taxon>
    </lineage>
</organism>
<comment type="caution">
    <text evidence="4">The sequence shown here is derived from an EMBL/GenBank/DDBJ whole genome shotgun (WGS) entry which is preliminary data.</text>
</comment>
<evidence type="ECO:0000313" key="4">
    <source>
        <dbReference type="EMBL" id="NDK56635.1"/>
    </source>
</evidence>
<reference evidence="4 5" key="1">
    <citation type="submission" date="2020-01" db="EMBL/GenBank/DDBJ databases">
        <authorList>
            <person name="Kim M.K."/>
        </authorList>
    </citation>
    <scope>NUCLEOTIDE SEQUENCE [LARGE SCALE GENOMIC DNA]</scope>
    <source>
        <strain evidence="4 5">BT213</strain>
    </source>
</reference>
<keyword evidence="1" id="KW-0597">Phosphoprotein</keyword>
<dbReference type="InterPro" id="IPR011006">
    <property type="entry name" value="CheY-like_superfamily"/>
</dbReference>
<dbReference type="SMART" id="SM00850">
    <property type="entry name" value="LytTR"/>
    <property type="match status" value="1"/>
</dbReference>
<dbReference type="Pfam" id="PF00072">
    <property type="entry name" value="Response_reg"/>
    <property type="match status" value="1"/>
</dbReference>
<feature type="modified residue" description="4-aspartylphosphate" evidence="1">
    <location>
        <position position="55"/>
    </location>
</feature>
<sequence>MNVLIIEDEAAAASRISKMLLQLDSTIRILGVTDSIESTVDWLNNHAQPDLILSDIQLADGSSFEIFRQTNVEVPVIFTTAYDQFALDAFKLNSIDYLLKPIKLQELAQSLEKFKKTRSKTSGPAVDYSLLLQALQPNAKPAYQKRLVIKFGQHLKTVEIADVAYFYTQERMTHVCTFEGKRWPIDQNLDEVEDILDPSQFFRINRQFIINIKAIDAMYSYSKARVRIDLHPASDHETIVSTERAAAFKQWLVGK</sequence>
<accession>A0A6B2H0M2</accession>
<dbReference type="InterPro" id="IPR001789">
    <property type="entry name" value="Sig_transdc_resp-reg_receiver"/>
</dbReference>
<dbReference type="AlphaFoldDB" id="A0A6B2H0M2"/>
<dbReference type="EMBL" id="JAAEAA010000014">
    <property type="protein sequence ID" value="NDK56635.1"/>
    <property type="molecule type" value="Genomic_DNA"/>
</dbReference>
<feature type="domain" description="HTH LytTR-type" evidence="3">
    <location>
        <begin position="147"/>
        <end position="254"/>
    </location>
</feature>
<dbReference type="PROSITE" id="PS50110">
    <property type="entry name" value="RESPONSE_REGULATORY"/>
    <property type="match status" value="1"/>
</dbReference>
<dbReference type="Proteomes" id="UP000478546">
    <property type="component" value="Unassembled WGS sequence"/>
</dbReference>
<dbReference type="PANTHER" id="PTHR37299:SF1">
    <property type="entry name" value="STAGE 0 SPORULATION PROTEIN A HOMOLOG"/>
    <property type="match status" value="1"/>
</dbReference>
<feature type="domain" description="Response regulatory" evidence="2">
    <location>
        <begin position="2"/>
        <end position="115"/>
    </location>
</feature>
<dbReference type="PANTHER" id="PTHR37299">
    <property type="entry name" value="TRANSCRIPTIONAL REGULATOR-RELATED"/>
    <property type="match status" value="1"/>
</dbReference>
<dbReference type="InterPro" id="IPR007492">
    <property type="entry name" value="LytTR_DNA-bd_dom"/>
</dbReference>
<dbReference type="RefSeq" id="WP_162346690.1">
    <property type="nucleotide sequence ID" value="NZ_JAAEAA010000014.1"/>
</dbReference>
<name>A0A6B2H0M2_9BACT</name>
<dbReference type="SMART" id="SM00448">
    <property type="entry name" value="REC"/>
    <property type="match status" value="1"/>
</dbReference>
<evidence type="ECO:0000259" key="3">
    <source>
        <dbReference type="PROSITE" id="PS50930"/>
    </source>
</evidence>
<dbReference type="InterPro" id="IPR046947">
    <property type="entry name" value="LytR-like"/>
</dbReference>
<dbReference type="SUPFAM" id="SSF52172">
    <property type="entry name" value="CheY-like"/>
    <property type="match status" value="1"/>
</dbReference>
<keyword evidence="5" id="KW-1185">Reference proteome</keyword>